<keyword evidence="8" id="KW-0963">Cytoplasm</keyword>
<evidence type="ECO:0000256" key="1">
    <source>
        <dbReference type="ARBA" id="ARBA00004173"/>
    </source>
</evidence>
<dbReference type="AlphaFoldDB" id="A0AAJ7XFL1"/>
<dbReference type="GeneID" id="116955598"/>
<dbReference type="InterPro" id="IPR017945">
    <property type="entry name" value="DHBP_synth_RibB-like_a/b_dom"/>
</dbReference>
<keyword evidence="11" id="KW-0496">Mitochondrion</keyword>
<evidence type="ECO:0000256" key="13">
    <source>
        <dbReference type="ARBA" id="ARBA00048366"/>
    </source>
</evidence>
<gene>
    <name evidence="18" type="primary">LOC116955598</name>
</gene>
<evidence type="ECO:0000256" key="7">
    <source>
        <dbReference type="ARBA" id="ARBA00022475"/>
    </source>
</evidence>
<dbReference type="EC" id="2.7.7.87" evidence="5"/>
<dbReference type="Proteomes" id="UP001318040">
    <property type="component" value="Chromosome 60"/>
</dbReference>
<dbReference type="NCBIfam" id="TIGR00057">
    <property type="entry name" value="L-threonylcarbamoyladenylate synthase"/>
    <property type="match status" value="1"/>
</dbReference>
<accession>A0AAJ7XFL1</accession>
<evidence type="ECO:0000256" key="6">
    <source>
        <dbReference type="ARBA" id="ARBA00015492"/>
    </source>
</evidence>
<dbReference type="InterPro" id="IPR006070">
    <property type="entry name" value="Sua5-like_dom"/>
</dbReference>
<organism evidence="17 18">
    <name type="scientific">Petromyzon marinus</name>
    <name type="common">Sea lamprey</name>
    <dbReference type="NCBI Taxonomy" id="7757"/>
    <lineage>
        <taxon>Eukaryota</taxon>
        <taxon>Metazoa</taxon>
        <taxon>Chordata</taxon>
        <taxon>Craniata</taxon>
        <taxon>Vertebrata</taxon>
        <taxon>Cyclostomata</taxon>
        <taxon>Hyperoartia</taxon>
        <taxon>Petromyzontiformes</taxon>
        <taxon>Petromyzontidae</taxon>
        <taxon>Petromyzon</taxon>
    </lineage>
</organism>
<evidence type="ECO:0000256" key="9">
    <source>
        <dbReference type="ARBA" id="ARBA00022679"/>
    </source>
</evidence>
<keyword evidence="9" id="KW-0808">Transferase</keyword>
<keyword evidence="7" id="KW-1003">Cell membrane</keyword>
<comment type="subcellular location">
    <subcellularLocation>
        <location evidence="2">Cell membrane</location>
        <topology evidence="2">Peripheral membrane protein</topology>
    </subcellularLocation>
    <subcellularLocation>
        <location evidence="3">Cytoplasm</location>
    </subcellularLocation>
    <subcellularLocation>
        <location evidence="1">Mitochondrion</location>
    </subcellularLocation>
</comment>
<dbReference type="GO" id="GO:0061710">
    <property type="term" value="F:L-threonylcarbamoyladenylate synthase"/>
    <property type="evidence" value="ECO:0007669"/>
    <property type="project" value="UniProtKB-EC"/>
</dbReference>
<reference evidence="18" key="1">
    <citation type="submission" date="2025-08" db="UniProtKB">
        <authorList>
            <consortium name="RefSeq"/>
        </authorList>
    </citation>
    <scope>IDENTIFICATION</scope>
    <source>
        <tissue evidence="18">Sperm</tissue>
    </source>
</reference>
<dbReference type="KEGG" id="pmrn:116955598"/>
<evidence type="ECO:0000256" key="4">
    <source>
        <dbReference type="ARBA" id="ARBA00007663"/>
    </source>
</evidence>
<evidence type="ECO:0000256" key="8">
    <source>
        <dbReference type="ARBA" id="ARBA00022490"/>
    </source>
</evidence>
<evidence type="ECO:0000256" key="3">
    <source>
        <dbReference type="ARBA" id="ARBA00004496"/>
    </source>
</evidence>
<evidence type="ECO:0000313" key="18">
    <source>
        <dbReference type="RefSeq" id="XP_032832641.1"/>
    </source>
</evidence>
<sequence>MRFDFFARFKLLARSKMSSANGQQCTYRDALDPTGRPLSLREAVALLARGVCAGLVVALPSDTVYGLACRVGSPRALRRVYDAKGRDGGKPLAVCVGDTREVGRLCHVTVSDEVMQDLLPGPVTLVFKRKPELNPALNPSTQLVGVRVPEHAVLRQLCLHLQEPLALTSANASARPSSLHVHEFRELWDSLAVVLDGGPLGDPSDPTSRLGSTVIDLSMPGSFRIIRAGVACDRTLEILQKKHGLKLDPGTG</sequence>
<dbReference type="GO" id="GO:0006450">
    <property type="term" value="P:regulation of translational fidelity"/>
    <property type="evidence" value="ECO:0007669"/>
    <property type="project" value="TreeGrafter"/>
</dbReference>
<evidence type="ECO:0000256" key="2">
    <source>
        <dbReference type="ARBA" id="ARBA00004202"/>
    </source>
</evidence>
<dbReference type="GO" id="GO:0003725">
    <property type="term" value="F:double-stranded RNA binding"/>
    <property type="evidence" value="ECO:0007669"/>
    <property type="project" value="InterPro"/>
</dbReference>
<dbReference type="Gene3D" id="3.90.870.10">
    <property type="entry name" value="DHBP synthase"/>
    <property type="match status" value="1"/>
</dbReference>
<comment type="similarity">
    <text evidence="4">Belongs to the SUA5 family.</text>
</comment>
<comment type="subunit">
    <text evidence="15">Interacts with RSC1A1.</text>
</comment>
<proteinExistence type="inferred from homology"/>
<name>A0AAJ7XFL1_PETMA</name>
<dbReference type="PANTHER" id="PTHR17490">
    <property type="entry name" value="SUA5"/>
    <property type="match status" value="1"/>
</dbReference>
<evidence type="ECO:0000259" key="16">
    <source>
        <dbReference type="PROSITE" id="PS51163"/>
    </source>
</evidence>
<protein>
    <recommendedName>
        <fullName evidence="6">Threonylcarbamoyl-AMP synthase</fullName>
        <ecNumber evidence="5">2.7.7.87</ecNumber>
    </recommendedName>
</protein>
<evidence type="ECO:0000256" key="5">
    <source>
        <dbReference type="ARBA" id="ARBA00012584"/>
    </source>
</evidence>
<comment type="function">
    <text evidence="14">Cytoplasmic and mitochondrial threonylcarbamoyl-AMP synthase required for the formation of a threonylcarbamoyl group on adenosine at position 37 (t(6)A37) in tRNAs that read codons beginning with adenine. Catalyzes the conversion of L-threonine, HCO(3)(-)/CO(2) and ATP to give threonylcarbamoyl-AMP (TC-AMP) as the acyladenylate intermediate, with the release of diphosphate. Participates in t(6)A37 formation in cytoplasmic and mitochondrial tRNAs. May regulate the activity of some transporters.</text>
</comment>
<dbReference type="PROSITE" id="PS51163">
    <property type="entry name" value="YRDC"/>
    <property type="match status" value="1"/>
</dbReference>
<dbReference type="FunFam" id="3.90.870.10:FF:000007">
    <property type="entry name" value="YrdC N6-threonylcarbamoyltransferase domain containing"/>
    <property type="match status" value="1"/>
</dbReference>
<feature type="domain" description="YrdC-like" evidence="16">
    <location>
        <begin position="37"/>
        <end position="231"/>
    </location>
</feature>
<evidence type="ECO:0000256" key="12">
    <source>
        <dbReference type="ARBA" id="ARBA00023136"/>
    </source>
</evidence>
<comment type="catalytic activity">
    <reaction evidence="13">
        <text>L-threonine + hydrogencarbonate + ATP = L-threonylcarbamoyladenylate + diphosphate + H2O</text>
        <dbReference type="Rhea" id="RHEA:36407"/>
        <dbReference type="ChEBI" id="CHEBI:15377"/>
        <dbReference type="ChEBI" id="CHEBI:17544"/>
        <dbReference type="ChEBI" id="CHEBI:30616"/>
        <dbReference type="ChEBI" id="CHEBI:33019"/>
        <dbReference type="ChEBI" id="CHEBI:57926"/>
        <dbReference type="ChEBI" id="CHEBI:73682"/>
        <dbReference type="EC" id="2.7.7.87"/>
    </reaction>
</comment>
<dbReference type="GO" id="GO:0000049">
    <property type="term" value="F:tRNA binding"/>
    <property type="evidence" value="ECO:0007669"/>
    <property type="project" value="TreeGrafter"/>
</dbReference>
<dbReference type="RefSeq" id="XP_032832641.1">
    <property type="nucleotide sequence ID" value="XM_032976750.1"/>
</dbReference>
<keyword evidence="10" id="KW-0809">Transit peptide</keyword>
<evidence type="ECO:0000256" key="14">
    <source>
        <dbReference type="ARBA" id="ARBA00058524"/>
    </source>
</evidence>
<dbReference type="PANTHER" id="PTHR17490:SF10">
    <property type="entry name" value="THREONYLCARBAMOYL-AMP SYNTHASE"/>
    <property type="match status" value="1"/>
</dbReference>
<dbReference type="GO" id="GO:0005739">
    <property type="term" value="C:mitochondrion"/>
    <property type="evidence" value="ECO:0007669"/>
    <property type="project" value="UniProtKB-SubCell"/>
</dbReference>
<dbReference type="SUPFAM" id="SSF55821">
    <property type="entry name" value="YrdC/RibB"/>
    <property type="match status" value="1"/>
</dbReference>
<evidence type="ECO:0000256" key="15">
    <source>
        <dbReference type="ARBA" id="ARBA00063146"/>
    </source>
</evidence>
<evidence type="ECO:0000313" key="17">
    <source>
        <dbReference type="Proteomes" id="UP001318040"/>
    </source>
</evidence>
<dbReference type="GO" id="GO:0005886">
    <property type="term" value="C:plasma membrane"/>
    <property type="evidence" value="ECO:0007669"/>
    <property type="project" value="UniProtKB-SubCell"/>
</dbReference>
<evidence type="ECO:0000256" key="10">
    <source>
        <dbReference type="ARBA" id="ARBA00022946"/>
    </source>
</evidence>
<evidence type="ECO:0000256" key="11">
    <source>
        <dbReference type="ARBA" id="ARBA00023128"/>
    </source>
</evidence>
<dbReference type="InterPro" id="IPR050156">
    <property type="entry name" value="TC-AMP_synthase_SUA5"/>
</dbReference>
<keyword evidence="12" id="KW-0472">Membrane</keyword>
<keyword evidence="17" id="KW-1185">Reference proteome</keyword>
<dbReference type="Pfam" id="PF01300">
    <property type="entry name" value="Sua5_yciO_yrdC"/>
    <property type="match status" value="1"/>
</dbReference>